<name>G0LMS6_HALWC</name>
<protein>
    <submittedName>
        <fullName evidence="4">GNAT family acetyltransferase</fullName>
        <ecNumber evidence="4">2.3.1.-</ecNumber>
    </submittedName>
</protein>
<keyword evidence="1 4" id="KW-0808">Transferase</keyword>
<dbReference type="GeneID" id="12448494"/>
<dbReference type="RefSeq" id="WP_014556775.1">
    <property type="nucleotide sequence ID" value="NC_017459.1"/>
</dbReference>
<dbReference type="HOGENOM" id="CLU_013985_23_0_2"/>
<dbReference type="InterPro" id="IPR006464">
    <property type="entry name" value="AcTrfase_RimI/Ard1"/>
</dbReference>
<dbReference type="Pfam" id="PF00583">
    <property type="entry name" value="Acetyltransf_1"/>
    <property type="match status" value="1"/>
</dbReference>
<dbReference type="AlphaFoldDB" id="G0LMS6"/>
<dbReference type="KEGG" id="hwc:Hqrw_3653"/>
<dbReference type="SUPFAM" id="SSF55729">
    <property type="entry name" value="Acyl-CoA N-acyltransferases (Nat)"/>
    <property type="match status" value="1"/>
</dbReference>
<gene>
    <name evidence="4" type="ordered locus">Hqrw_3653</name>
</gene>
<evidence type="ECO:0000259" key="3">
    <source>
        <dbReference type="PROSITE" id="PS51186"/>
    </source>
</evidence>
<dbReference type="InterPro" id="IPR000182">
    <property type="entry name" value="GNAT_dom"/>
</dbReference>
<sequence length="163" mass="17862">MIDPVDGASQADEITIRAVERADLLEILRIERASFENPWPYQAFTSALDDPVFLAATATETAKIHGYVIGDIMPNHGRDRGHIKDLAVSPSARRNGIGQTLLWTAIRQLATTGAVTVKLEVRAGNTPAQSLYEAVGFEVSRRVPRYYNDGEDALILVLDLQSS</sequence>
<organism evidence="4 5">
    <name type="scientific">Haloquadratum walsbyi (strain DSM 16854 / JCM 12705 / C23)</name>
    <dbReference type="NCBI Taxonomy" id="768065"/>
    <lineage>
        <taxon>Archaea</taxon>
        <taxon>Methanobacteriati</taxon>
        <taxon>Methanobacteriota</taxon>
        <taxon>Stenosarchaea group</taxon>
        <taxon>Halobacteria</taxon>
        <taxon>Halobacteriales</taxon>
        <taxon>Haloferacaceae</taxon>
        <taxon>Haloquadratum</taxon>
    </lineage>
</organism>
<dbReference type="GO" id="GO:0004596">
    <property type="term" value="F:protein-N-terminal amino-acid acetyltransferase activity"/>
    <property type="evidence" value="ECO:0007669"/>
    <property type="project" value="InterPro"/>
</dbReference>
<proteinExistence type="predicted"/>
<dbReference type="Gene3D" id="3.40.630.30">
    <property type="match status" value="1"/>
</dbReference>
<evidence type="ECO:0000256" key="2">
    <source>
        <dbReference type="ARBA" id="ARBA00023315"/>
    </source>
</evidence>
<dbReference type="PROSITE" id="PS51186">
    <property type="entry name" value="GNAT"/>
    <property type="match status" value="1"/>
</dbReference>
<dbReference type="InterPro" id="IPR016181">
    <property type="entry name" value="Acyl_CoA_acyltransferase"/>
</dbReference>
<evidence type="ECO:0000313" key="5">
    <source>
        <dbReference type="Proteomes" id="UP000007954"/>
    </source>
</evidence>
<evidence type="ECO:0000313" key="4">
    <source>
        <dbReference type="EMBL" id="CCC41396.1"/>
    </source>
</evidence>
<dbReference type="Proteomes" id="UP000007954">
    <property type="component" value="Chromosome"/>
</dbReference>
<dbReference type="PANTHER" id="PTHR23091:SF4">
    <property type="entry name" value="N-TERMINAL AMINO-ACID N(ALPHA)-ACETYLTRANSFERASE NATA"/>
    <property type="match status" value="1"/>
</dbReference>
<dbReference type="NCBIfam" id="TIGR01575">
    <property type="entry name" value="rimI"/>
    <property type="match status" value="1"/>
</dbReference>
<accession>G0LMS6</accession>
<feature type="domain" description="N-acetyltransferase" evidence="3">
    <location>
        <begin position="14"/>
        <end position="161"/>
    </location>
</feature>
<dbReference type="EC" id="2.3.1.-" evidence="4"/>
<reference evidence="4 5" key="1">
    <citation type="journal article" date="2011" name="PLoS ONE">
        <title>Haloquadratum walsbyi: limited diversity in a global pond.</title>
        <authorList>
            <person name="Dyall-Smith M."/>
            <person name="Pfeiffer F."/>
            <person name="Klee K."/>
            <person name="Palm P."/>
            <person name="Gross K."/>
            <person name="Schuster S.C."/>
            <person name="Rampp M."/>
            <person name="Oesterhelt D."/>
        </authorList>
    </citation>
    <scope>NUCLEOTIDE SEQUENCE [LARGE SCALE GENOMIC DNA]</scope>
    <source>
        <strain evidence="5">DSM 16854 / JCM 12705 / C23</strain>
    </source>
</reference>
<dbReference type="InterPro" id="IPR045047">
    <property type="entry name" value="Ard1-like"/>
</dbReference>
<dbReference type="EMBL" id="FR746099">
    <property type="protein sequence ID" value="CCC41396.1"/>
    <property type="molecule type" value="Genomic_DNA"/>
</dbReference>
<evidence type="ECO:0000256" key="1">
    <source>
        <dbReference type="ARBA" id="ARBA00022679"/>
    </source>
</evidence>
<dbReference type="OrthoDB" id="43754at2157"/>
<keyword evidence="2 4" id="KW-0012">Acyltransferase</keyword>
<dbReference type="GO" id="GO:0031415">
    <property type="term" value="C:NatA complex"/>
    <property type="evidence" value="ECO:0007669"/>
    <property type="project" value="InterPro"/>
</dbReference>
<dbReference type="CDD" id="cd04301">
    <property type="entry name" value="NAT_SF"/>
    <property type="match status" value="1"/>
</dbReference>
<dbReference type="PANTHER" id="PTHR23091">
    <property type="entry name" value="N-TERMINAL ACETYLTRANSFERASE"/>
    <property type="match status" value="1"/>
</dbReference>